<keyword evidence="3" id="KW-0378">Hydrolase</keyword>
<evidence type="ECO:0000259" key="5">
    <source>
        <dbReference type="Pfam" id="PF00656"/>
    </source>
</evidence>
<keyword evidence="7" id="KW-1185">Reference proteome</keyword>
<keyword evidence="2" id="KW-0053">Apoptosis</keyword>
<dbReference type="GO" id="GO:0006915">
    <property type="term" value="P:apoptotic process"/>
    <property type="evidence" value="ECO:0007669"/>
    <property type="project" value="UniProtKB-KW"/>
</dbReference>
<dbReference type="InterPro" id="IPR029030">
    <property type="entry name" value="Caspase-like_dom_sf"/>
</dbReference>
<dbReference type="InterPro" id="IPR050452">
    <property type="entry name" value="Metacaspase"/>
</dbReference>
<proteinExistence type="inferred from homology"/>
<dbReference type="EMBL" id="KV417596">
    <property type="protein sequence ID" value="KZP16186.1"/>
    <property type="molecule type" value="Genomic_DNA"/>
</dbReference>
<dbReference type="AlphaFoldDB" id="A0A166EWL3"/>
<organism evidence="6 7">
    <name type="scientific">Athelia psychrophila</name>
    <dbReference type="NCBI Taxonomy" id="1759441"/>
    <lineage>
        <taxon>Eukaryota</taxon>
        <taxon>Fungi</taxon>
        <taxon>Dikarya</taxon>
        <taxon>Basidiomycota</taxon>
        <taxon>Agaricomycotina</taxon>
        <taxon>Agaricomycetes</taxon>
        <taxon>Agaricomycetidae</taxon>
        <taxon>Atheliales</taxon>
        <taxon>Atheliaceae</taxon>
        <taxon>Athelia</taxon>
    </lineage>
</organism>
<keyword evidence="3" id="KW-0788">Thiol protease</keyword>
<dbReference type="GO" id="GO:0005737">
    <property type="term" value="C:cytoplasm"/>
    <property type="evidence" value="ECO:0007669"/>
    <property type="project" value="TreeGrafter"/>
</dbReference>
<dbReference type="InterPro" id="IPR011600">
    <property type="entry name" value="Pept_C14_caspase"/>
</dbReference>
<dbReference type="Pfam" id="PF00656">
    <property type="entry name" value="Peptidase_C14"/>
    <property type="match status" value="1"/>
</dbReference>
<dbReference type="Gene3D" id="3.40.50.1460">
    <property type="match status" value="1"/>
</dbReference>
<dbReference type="Proteomes" id="UP000076532">
    <property type="component" value="Unassembled WGS sequence"/>
</dbReference>
<keyword evidence="3" id="KW-0645">Protease</keyword>
<gene>
    <name evidence="6" type="ORF">FIBSPDRAFT_1047676</name>
</gene>
<dbReference type="GO" id="GO:0004197">
    <property type="term" value="F:cysteine-type endopeptidase activity"/>
    <property type="evidence" value="ECO:0007669"/>
    <property type="project" value="InterPro"/>
</dbReference>
<evidence type="ECO:0000256" key="1">
    <source>
        <dbReference type="ARBA" id="ARBA00009005"/>
    </source>
</evidence>
<evidence type="ECO:0000256" key="4">
    <source>
        <dbReference type="SAM" id="MobiDB-lite"/>
    </source>
</evidence>
<name>A0A166EWL3_9AGAM</name>
<feature type="region of interest" description="Disordered" evidence="4">
    <location>
        <begin position="118"/>
        <end position="137"/>
    </location>
</feature>
<comment type="similarity">
    <text evidence="1">Belongs to the peptidase C14B family.</text>
</comment>
<evidence type="ECO:0000313" key="7">
    <source>
        <dbReference type="Proteomes" id="UP000076532"/>
    </source>
</evidence>
<evidence type="ECO:0000256" key="3">
    <source>
        <dbReference type="ARBA" id="ARBA00022807"/>
    </source>
</evidence>
<protein>
    <recommendedName>
        <fullName evidence="5">Peptidase C14 caspase domain-containing protein</fullName>
    </recommendedName>
</protein>
<evidence type="ECO:0000256" key="2">
    <source>
        <dbReference type="ARBA" id="ARBA00022703"/>
    </source>
</evidence>
<dbReference type="PANTHER" id="PTHR48104:SF30">
    <property type="entry name" value="METACASPASE-1"/>
    <property type="match status" value="1"/>
</dbReference>
<feature type="domain" description="Peptidase C14 caspase" evidence="5">
    <location>
        <begin position="232"/>
        <end position="480"/>
    </location>
</feature>
<sequence length="874" mass="96011">MDSDEHSEYALFVGAAEWTCDPEDQKEDDNLYVEVSVNCARQVLRTTYTKAAHWDEYFKITGYLSSTVRIEIKSVVHNSSESRSVARADTSLGSLLEICADGDAAALELTIAPLMPDTREQGTVADDGKGSKHSTPDSMGIITVKLSRPPHNPLSLLQLSSIYAEPTPQMGDLAEVITAVEVSPPLQDSNVHIYAEIFWYLLQCGGNPSQALESPPKPPCVVLSSAGTTPLHALVIGINKYANVKQLKGCVADADAVEEFLRDDLKVPQDQIISLRDEEASRSGMVQAFRHLANHPKIQMDDPILIFFAGHGSELAAPPEWEAGGLDSKIQGLIPQDYDNKNLPLVHVIPDRTVGALINEISRKKGNNITIIFDCCHSGSGTRKDESSTQRTVNLPDNVPADLDLDLWQEHRPRGITSAPGSSYQGLDSHVLLAACGAKETAYEDGAPRRGLFTTALLKLLREEGVDKLIYNDVLKRIDAIPNQNPQCQGTNSNRIFFTAKCAPARRLTYPVRYEDGEYKIGAGAAHGISAGAEFDVYANEQTVLASGPILGSLIVGDVAGAKVFETAMTLPSDHTSFAVGDSAVALQTKLGEKEDYPLHVPLHEDFFTVFQALANEMKTPGSDTAKIKLVEDSGQAMLAIVKEGGNFYFNILDKRVTVHGVNRIHLSFNPDPDVIRPALRAAAHYYWHLNRNSTDHHFQDGIKVEFFELLESETDLDDNGYGVLGPYPNPENLYKGGAIKFTVKTDSLYGMKITNNTKWDLYPGVFYFDNIPYYFMPPSGNFKTDSPLKKDGGTFTIGYGSTATKPRRFAFRPGHNEDVDVGFLKMFFTTQVVDLSKIPQKTPFAAGRQDVPLARLPPTRWGTILIPVVQQRK</sequence>
<reference evidence="6 7" key="1">
    <citation type="journal article" date="2016" name="Mol. Biol. Evol.">
        <title>Comparative Genomics of Early-Diverging Mushroom-Forming Fungi Provides Insights into the Origins of Lignocellulose Decay Capabilities.</title>
        <authorList>
            <person name="Nagy L.G."/>
            <person name="Riley R."/>
            <person name="Tritt A."/>
            <person name="Adam C."/>
            <person name="Daum C."/>
            <person name="Floudas D."/>
            <person name="Sun H."/>
            <person name="Yadav J.S."/>
            <person name="Pangilinan J."/>
            <person name="Larsson K.H."/>
            <person name="Matsuura K."/>
            <person name="Barry K."/>
            <person name="Labutti K."/>
            <person name="Kuo R."/>
            <person name="Ohm R.A."/>
            <person name="Bhattacharya S.S."/>
            <person name="Shirouzu T."/>
            <person name="Yoshinaga Y."/>
            <person name="Martin F.M."/>
            <person name="Grigoriev I.V."/>
            <person name="Hibbett D.S."/>
        </authorList>
    </citation>
    <scope>NUCLEOTIDE SEQUENCE [LARGE SCALE GENOMIC DNA]</scope>
    <source>
        <strain evidence="6 7">CBS 109695</strain>
    </source>
</reference>
<dbReference type="OrthoDB" id="3223806at2759"/>
<dbReference type="GO" id="GO:0006508">
    <property type="term" value="P:proteolysis"/>
    <property type="evidence" value="ECO:0007669"/>
    <property type="project" value="InterPro"/>
</dbReference>
<evidence type="ECO:0000313" key="6">
    <source>
        <dbReference type="EMBL" id="KZP16186.1"/>
    </source>
</evidence>
<accession>A0A166EWL3</accession>
<dbReference type="SUPFAM" id="SSF52129">
    <property type="entry name" value="Caspase-like"/>
    <property type="match status" value="1"/>
</dbReference>
<dbReference type="PANTHER" id="PTHR48104">
    <property type="entry name" value="METACASPASE-4"/>
    <property type="match status" value="1"/>
</dbReference>